<sequence>MFLVFGCGVHGLSGLGLRSGGAALTCCPSPPEPWAGWGGSGGRHSHGGGRAGQSVRWTCCSGGCAENATTASSHPSTAAGVRRPCRA</sequence>
<feature type="compositionally biased region" description="Low complexity" evidence="1">
    <location>
        <begin position="68"/>
        <end position="79"/>
    </location>
</feature>
<feature type="region of interest" description="Disordered" evidence="1">
    <location>
        <begin position="68"/>
        <end position="87"/>
    </location>
</feature>
<organism evidence="2 3">
    <name type="scientific">Haematococcus lacustris</name>
    <name type="common">Green alga</name>
    <name type="synonym">Haematococcus pluvialis</name>
    <dbReference type="NCBI Taxonomy" id="44745"/>
    <lineage>
        <taxon>Eukaryota</taxon>
        <taxon>Viridiplantae</taxon>
        <taxon>Chlorophyta</taxon>
        <taxon>core chlorophytes</taxon>
        <taxon>Chlorophyceae</taxon>
        <taxon>CS clade</taxon>
        <taxon>Chlamydomonadales</taxon>
        <taxon>Haematococcaceae</taxon>
        <taxon>Haematococcus</taxon>
    </lineage>
</organism>
<protein>
    <submittedName>
        <fullName evidence="2">Uncharacterized protein</fullName>
    </submittedName>
</protein>
<evidence type="ECO:0000313" key="2">
    <source>
        <dbReference type="EMBL" id="GFH11691.1"/>
    </source>
</evidence>
<evidence type="ECO:0000256" key="1">
    <source>
        <dbReference type="SAM" id="MobiDB-lite"/>
    </source>
</evidence>
<comment type="caution">
    <text evidence="2">The sequence shown here is derived from an EMBL/GenBank/DDBJ whole genome shotgun (WGS) entry which is preliminary data.</text>
</comment>
<dbReference type="EMBL" id="BLLF01000426">
    <property type="protein sequence ID" value="GFH11691.1"/>
    <property type="molecule type" value="Genomic_DNA"/>
</dbReference>
<gene>
    <name evidence="2" type="ORF">HaLaN_07232</name>
</gene>
<dbReference type="Proteomes" id="UP000485058">
    <property type="component" value="Unassembled WGS sequence"/>
</dbReference>
<keyword evidence="3" id="KW-1185">Reference proteome</keyword>
<proteinExistence type="predicted"/>
<evidence type="ECO:0000313" key="3">
    <source>
        <dbReference type="Proteomes" id="UP000485058"/>
    </source>
</evidence>
<reference evidence="2 3" key="1">
    <citation type="submission" date="2020-02" db="EMBL/GenBank/DDBJ databases">
        <title>Draft genome sequence of Haematococcus lacustris strain NIES-144.</title>
        <authorList>
            <person name="Morimoto D."/>
            <person name="Nakagawa S."/>
            <person name="Yoshida T."/>
            <person name="Sawayama S."/>
        </authorList>
    </citation>
    <scope>NUCLEOTIDE SEQUENCE [LARGE SCALE GENOMIC DNA]</scope>
    <source>
        <strain evidence="2 3">NIES-144</strain>
    </source>
</reference>
<dbReference type="AlphaFoldDB" id="A0A699YQ47"/>
<accession>A0A699YQ47</accession>
<name>A0A699YQ47_HAELA</name>